<name>A0A6N6MRN3_9HYPH</name>
<dbReference type="Proteomes" id="UP000441523">
    <property type="component" value="Unassembled WGS sequence"/>
</dbReference>
<reference evidence="1 2" key="1">
    <citation type="submission" date="2019-09" db="EMBL/GenBank/DDBJ databases">
        <title>YIM 132548 draft genome.</title>
        <authorList>
            <person name="Jiang L."/>
        </authorList>
    </citation>
    <scope>NUCLEOTIDE SEQUENCE [LARGE SCALE GENOMIC DNA]</scope>
    <source>
        <strain evidence="1 2">YIM 132548</strain>
    </source>
</reference>
<proteinExistence type="predicted"/>
<dbReference type="SUPFAM" id="SSF64518">
    <property type="entry name" value="Phase 1 flagellin"/>
    <property type="match status" value="2"/>
</dbReference>
<evidence type="ECO:0000313" key="2">
    <source>
        <dbReference type="Proteomes" id="UP000441523"/>
    </source>
</evidence>
<dbReference type="RefSeq" id="WP_150962913.1">
    <property type="nucleotide sequence ID" value="NZ_VZZJ01000006.1"/>
</dbReference>
<organism evidence="1 2">
    <name type="scientific">Methylobacterium planeticum</name>
    <dbReference type="NCBI Taxonomy" id="2615211"/>
    <lineage>
        <taxon>Bacteria</taxon>
        <taxon>Pseudomonadati</taxon>
        <taxon>Pseudomonadota</taxon>
        <taxon>Alphaproteobacteria</taxon>
        <taxon>Hyphomicrobiales</taxon>
        <taxon>Methylobacteriaceae</taxon>
        <taxon>Methylobacterium</taxon>
    </lineage>
</organism>
<comment type="caution">
    <text evidence="1">The sequence shown here is derived from an EMBL/GenBank/DDBJ whole genome shotgun (WGS) entry which is preliminary data.</text>
</comment>
<protein>
    <recommendedName>
        <fullName evidence="3">Flagellin</fullName>
    </recommendedName>
</protein>
<keyword evidence="2" id="KW-1185">Reference proteome</keyword>
<accession>A0A6N6MRN3</accession>
<dbReference type="EMBL" id="VZZJ01000006">
    <property type="protein sequence ID" value="KAB1073870.1"/>
    <property type="molecule type" value="Genomic_DNA"/>
</dbReference>
<evidence type="ECO:0000313" key="1">
    <source>
        <dbReference type="EMBL" id="KAB1073870.1"/>
    </source>
</evidence>
<sequence length="598" mass="60039">MTTIGSFAAGSYITNRNTANLVNLKSQLDGLTTQLTTGRASETYGGLGSDRSTSLSAHATLSALDGYDSTITGAQTRVKLASASMTQITSLTATLRKSIDNSALNNGATAANNALLARNSLDSALDALNQQSAGQYLFGGRAIDSPPVVTSDVLLNGDASNPAAPLAGLKTLVTEQMKADQGSGAGRLTQSYTAGATSVSVSEEADPGARANFGFTLAAAPTASSAFATVSPASITSGASTAAADPTFAAAPNATDAFRVVVNQADGSQATYDLTGADLADISTAAAAKASLLAKLSPGKLASVQSAAPPNLTATFPTAAASPGASFSIDVASQPAVGDSITIKLALRDGTTTTLTLQAQSKADATSTSGFTIGATPAETAQNLSDTLQRALKYASDTTLAASSTTRATEDFFAGSNTPGLAPRRIDFSGSAPTFSQAASAKTVIWYKGEASATDARASVTARIGANSTTQLGARANEPAIKDALSAFAAAALSDVGTTTTTSADRWKAVAARATNLLPASGGLEEITADFSLAASSLGNAAAQNKTTRATLQSAVDGVESVTTEEVAAKLLAVQNQLQASYQVTSMLSKLSLVNYLS</sequence>
<evidence type="ECO:0008006" key="3">
    <source>
        <dbReference type="Google" id="ProtNLM"/>
    </source>
</evidence>
<gene>
    <name evidence="1" type="ORF">F6X51_09020</name>
</gene>
<dbReference type="Gene3D" id="1.20.1330.10">
    <property type="entry name" value="f41 fragment of flagellin, N-terminal domain"/>
    <property type="match status" value="1"/>
</dbReference>
<dbReference type="AlphaFoldDB" id="A0A6N6MRN3"/>